<accession>A0ABC9XZI5</accession>
<proteinExistence type="predicted"/>
<comment type="caution">
    <text evidence="1">The sequence shown here is derived from an EMBL/GenBank/DDBJ whole genome shotgun (WGS) entry which is preliminary data.</text>
</comment>
<evidence type="ECO:0000313" key="2">
    <source>
        <dbReference type="Proteomes" id="UP001623348"/>
    </source>
</evidence>
<dbReference type="EMBL" id="BAAFJT010000040">
    <property type="protein sequence ID" value="GAB0203189.1"/>
    <property type="molecule type" value="Genomic_DNA"/>
</dbReference>
<dbReference type="Proteomes" id="UP001623348">
    <property type="component" value="Unassembled WGS sequence"/>
</dbReference>
<dbReference type="PANTHER" id="PTHR33332">
    <property type="entry name" value="REVERSE TRANSCRIPTASE DOMAIN-CONTAINING PROTEIN"/>
    <property type="match status" value="1"/>
</dbReference>
<gene>
    <name evidence="1" type="ORF">GRJ2_002784500</name>
</gene>
<organism evidence="1 2">
    <name type="scientific">Grus japonensis</name>
    <name type="common">Japanese crane</name>
    <name type="synonym">Red-crowned crane</name>
    <dbReference type="NCBI Taxonomy" id="30415"/>
    <lineage>
        <taxon>Eukaryota</taxon>
        <taxon>Metazoa</taxon>
        <taxon>Chordata</taxon>
        <taxon>Craniata</taxon>
        <taxon>Vertebrata</taxon>
        <taxon>Euteleostomi</taxon>
        <taxon>Archelosauria</taxon>
        <taxon>Archosauria</taxon>
        <taxon>Dinosauria</taxon>
        <taxon>Saurischia</taxon>
        <taxon>Theropoda</taxon>
        <taxon>Coelurosauria</taxon>
        <taxon>Aves</taxon>
        <taxon>Neognathae</taxon>
        <taxon>Neoaves</taxon>
        <taxon>Gruiformes</taxon>
        <taxon>Gruidae</taxon>
        <taxon>Grus</taxon>
    </lineage>
</organism>
<keyword evidence="2" id="KW-1185">Reference proteome</keyword>
<name>A0ABC9XZI5_GRUJA</name>
<dbReference type="AlphaFoldDB" id="A0ABC9XZI5"/>
<protein>
    <recommendedName>
        <fullName evidence="3">Rna-directed dna polymerase from mobile element jockey-like</fullName>
    </recommendedName>
</protein>
<evidence type="ECO:0008006" key="3">
    <source>
        <dbReference type="Google" id="ProtNLM"/>
    </source>
</evidence>
<evidence type="ECO:0000313" key="1">
    <source>
        <dbReference type="EMBL" id="GAB0203189.1"/>
    </source>
</evidence>
<reference evidence="1 2" key="1">
    <citation type="submission" date="2024-06" db="EMBL/GenBank/DDBJ databases">
        <title>The draft genome of Grus japonensis, version 3.</title>
        <authorList>
            <person name="Nabeshima K."/>
            <person name="Suzuki S."/>
            <person name="Onuma M."/>
        </authorList>
    </citation>
    <scope>NUCLEOTIDE SEQUENCE [LARGE SCALE GENOMIC DNA]</scope>
    <source>
        <strain evidence="1 2">451A</strain>
    </source>
</reference>
<sequence length="314" mass="35492">MEQVLLRAITSQMKHVIGKSQSGFTKGKSCLTKLIAFCDQVTCSADVGQAADNVYLDFSEAFNTVSHSLLLEKLMCYGLDMWSMRDLDDGIKCTIMKFADDTKLSGEMDTSEGKATLQEDLDRLEEWANKNLMKFNKDKCKVLHLEKHNPGVQHRLGSTWLESSSVERNLGVLVYNKLNLEKLVVKVPYVDAHVLKSGATEESQNNHQVDQAAKIEVAQVDLDWQHKGKLFIPGRAHDTSDHQGRDSTYRWAHDRGVDLTMDTIAQVIHECETCAVIKQAKWLKPLWYGGQWLKYKYEEASSLAVPVNCPYPNP</sequence>